<reference evidence="2 3" key="1">
    <citation type="journal article" date="2015" name="Proc. Natl. Acad. Sci. U.S.A.">
        <title>The resurrection genome of Boea hygrometrica: A blueprint for survival of dehydration.</title>
        <authorList>
            <person name="Xiao L."/>
            <person name="Yang G."/>
            <person name="Zhang L."/>
            <person name="Yang X."/>
            <person name="Zhao S."/>
            <person name="Ji Z."/>
            <person name="Zhou Q."/>
            <person name="Hu M."/>
            <person name="Wang Y."/>
            <person name="Chen M."/>
            <person name="Xu Y."/>
            <person name="Jin H."/>
            <person name="Xiao X."/>
            <person name="Hu G."/>
            <person name="Bao F."/>
            <person name="Hu Y."/>
            <person name="Wan P."/>
            <person name="Li L."/>
            <person name="Deng X."/>
            <person name="Kuang T."/>
            <person name="Xiang C."/>
            <person name="Zhu J.K."/>
            <person name="Oliver M.J."/>
            <person name="He Y."/>
        </authorList>
    </citation>
    <scope>NUCLEOTIDE SEQUENCE [LARGE SCALE GENOMIC DNA]</scope>
    <source>
        <strain evidence="3">cv. XS01</strain>
    </source>
</reference>
<feature type="compositionally biased region" description="Polar residues" evidence="1">
    <location>
        <begin position="52"/>
        <end position="69"/>
    </location>
</feature>
<dbReference type="Proteomes" id="UP000250235">
    <property type="component" value="Unassembled WGS sequence"/>
</dbReference>
<proteinExistence type="predicted"/>
<keyword evidence="3" id="KW-1185">Reference proteome</keyword>
<dbReference type="AlphaFoldDB" id="A0A2Z7DB79"/>
<sequence length="248" mass="27609">MGRVGNDEQQVQETIDDSFPENEQPVSKPRSKAPAGNNKSQSQEEEEDLYYVSSQTHQPPANFPPQNSEFELPNHQHAPPPANMHFAHHAAAAPVHHHAAAPPVHHHGVHMGQPAMAPSGQPFNVNGGNFAAQNKPWKSGLFDCMNDPENDEVASPHIPLPAVASNIIGTLARIRASVDQICFEQIRRKDDVDRLRDTLLMHIREIEKKSTECFDELDRVNRASRIDSQDIRTILSLDIRSSQKQLSA</sequence>
<evidence type="ECO:0000256" key="1">
    <source>
        <dbReference type="SAM" id="MobiDB-lite"/>
    </source>
</evidence>
<dbReference type="EMBL" id="KQ988193">
    <property type="protein sequence ID" value="KZV56507.1"/>
    <property type="molecule type" value="Genomic_DNA"/>
</dbReference>
<evidence type="ECO:0000313" key="3">
    <source>
        <dbReference type="Proteomes" id="UP000250235"/>
    </source>
</evidence>
<evidence type="ECO:0000313" key="2">
    <source>
        <dbReference type="EMBL" id="KZV56507.1"/>
    </source>
</evidence>
<organism evidence="2 3">
    <name type="scientific">Dorcoceras hygrometricum</name>
    <dbReference type="NCBI Taxonomy" id="472368"/>
    <lineage>
        <taxon>Eukaryota</taxon>
        <taxon>Viridiplantae</taxon>
        <taxon>Streptophyta</taxon>
        <taxon>Embryophyta</taxon>
        <taxon>Tracheophyta</taxon>
        <taxon>Spermatophyta</taxon>
        <taxon>Magnoliopsida</taxon>
        <taxon>eudicotyledons</taxon>
        <taxon>Gunneridae</taxon>
        <taxon>Pentapetalae</taxon>
        <taxon>asterids</taxon>
        <taxon>lamiids</taxon>
        <taxon>Lamiales</taxon>
        <taxon>Gesneriaceae</taxon>
        <taxon>Didymocarpoideae</taxon>
        <taxon>Trichosporeae</taxon>
        <taxon>Loxocarpinae</taxon>
        <taxon>Dorcoceras</taxon>
    </lineage>
</organism>
<gene>
    <name evidence="2" type="ORF">F511_22315</name>
</gene>
<accession>A0A2Z7DB79</accession>
<name>A0A2Z7DB79_9LAMI</name>
<feature type="region of interest" description="Disordered" evidence="1">
    <location>
        <begin position="1"/>
        <end position="79"/>
    </location>
</feature>
<protein>
    <submittedName>
        <fullName evidence="2">Uncharacterized protein</fullName>
    </submittedName>
</protein>